<dbReference type="EMBL" id="JBHSDC010000035">
    <property type="protein sequence ID" value="MFC4233587.1"/>
    <property type="molecule type" value="Genomic_DNA"/>
</dbReference>
<name>A0ABV8Q316_9BACT</name>
<sequence length="135" mass="16542">MVKEHQISQRQACKAVSLSPSTVRYKRVPNKDEEVINTLQLLIEKHPSIGFWQSYYRIRRMGYVWNHKRIYRVYTELKLNIRRRFRKRLPARVKQALFQPDTINEVWSVDFMNDTLWDGRRFRLLNIVDDYNREV</sequence>
<dbReference type="SUPFAM" id="SSF53098">
    <property type="entry name" value="Ribonuclease H-like"/>
    <property type="match status" value="1"/>
</dbReference>
<feature type="non-terminal residue" evidence="1">
    <location>
        <position position="135"/>
    </location>
</feature>
<dbReference type="InterPro" id="IPR012337">
    <property type="entry name" value="RNaseH-like_sf"/>
</dbReference>
<dbReference type="PANTHER" id="PTHR47515:SF2">
    <property type="entry name" value="INTEGRASE CORE DOMAIN PROTEIN"/>
    <property type="match status" value="1"/>
</dbReference>
<proteinExistence type="predicted"/>
<protein>
    <submittedName>
        <fullName evidence="1">IS3 family transposase</fullName>
    </submittedName>
</protein>
<evidence type="ECO:0000313" key="1">
    <source>
        <dbReference type="EMBL" id="MFC4233587.1"/>
    </source>
</evidence>
<reference evidence="2" key="1">
    <citation type="journal article" date="2019" name="Int. J. Syst. Evol. Microbiol.">
        <title>The Global Catalogue of Microorganisms (GCM) 10K type strain sequencing project: providing services to taxonomists for standard genome sequencing and annotation.</title>
        <authorList>
            <consortium name="The Broad Institute Genomics Platform"/>
            <consortium name="The Broad Institute Genome Sequencing Center for Infectious Disease"/>
            <person name="Wu L."/>
            <person name="Ma J."/>
        </authorList>
    </citation>
    <scope>NUCLEOTIDE SEQUENCE [LARGE SCALE GENOMIC DNA]</scope>
    <source>
        <strain evidence="2">CECT 8010</strain>
    </source>
</reference>
<gene>
    <name evidence="1" type="ORF">ACFOW1_16925</name>
</gene>
<accession>A0ABV8Q316</accession>
<evidence type="ECO:0000313" key="2">
    <source>
        <dbReference type="Proteomes" id="UP001595906"/>
    </source>
</evidence>
<keyword evidence="2" id="KW-1185">Reference proteome</keyword>
<organism evidence="1 2">
    <name type="scientific">Parasediminibacterium paludis</name>
    <dbReference type="NCBI Taxonomy" id="908966"/>
    <lineage>
        <taxon>Bacteria</taxon>
        <taxon>Pseudomonadati</taxon>
        <taxon>Bacteroidota</taxon>
        <taxon>Chitinophagia</taxon>
        <taxon>Chitinophagales</taxon>
        <taxon>Chitinophagaceae</taxon>
        <taxon>Parasediminibacterium</taxon>
    </lineage>
</organism>
<dbReference type="PANTHER" id="PTHR47515">
    <property type="entry name" value="LOW CALCIUM RESPONSE LOCUS PROTEIN T"/>
    <property type="match status" value="1"/>
</dbReference>
<comment type="caution">
    <text evidence="1">The sequence shown here is derived from an EMBL/GenBank/DDBJ whole genome shotgun (WGS) entry which is preliminary data.</text>
</comment>
<dbReference type="Proteomes" id="UP001595906">
    <property type="component" value="Unassembled WGS sequence"/>
</dbReference>